<dbReference type="OrthoDB" id="3919880at2759"/>
<feature type="domain" description="DUF6589" evidence="2">
    <location>
        <begin position="23"/>
        <end position="188"/>
    </location>
</feature>
<feature type="compositionally biased region" description="Polar residues" evidence="1">
    <location>
        <begin position="18"/>
        <end position="31"/>
    </location>
</feature>
<evidence type="ECO:0000313" key="4">
    <source>
        <dbReference type="Proteomes" id="UP000030686"/>
    </source>
</evidence>
<keyword evidence="4" id="KW-1185">Reference proteome</keyword>
<dbReference type="STRING" id="1365484.W6PPV7"/>
<dbReference type="EMBL" id="HG792015">
    <property type="protein sequence ID" value="CDM26213.1"/>
    <property type="molecule type" value="Genomic_DNA"/>
</dbReference>
<accession>W6PPV7</accession>
<sequence length="289" mass="32338">MFAFDKQYKSVPKPPRASTEQSSSANRNKPQPQGAPVDVEYSAHAKFLQQMEIYKTLKLAIKRADIGIIRRAFARCCLLFHGSNKSKYAFLSLYMTWITQTPAADQELQHAILANGLVNLRGAEDSWFEMDRLNEFFNLQMKTLMATRRTSSIDVATLFRTTALTASYCTDLKESIEQAFGEHTNSTHTAKDVSDDVRNLAFQIYSSGSIDERKDGRDSPFQPPDIVSRGCALIVNGVIRFNKLVVHGQWTGDELDDSSGLASTSIGVLDDYVTKEPEEDKSNMATLMI</sequence>
<evidence type="ECO:0000313" key="3">
    <source>
        <dbReference type="EMBL" id="CDM26213.1"/>
    </source>
</evidence>
<protein>
    <submittedName>
        <fullName evidence="3">Genomic scaffold, ProqFM164S01</fullName>
    </submittedName>
</protein>
<evidence type="ECO:0000256" key="1">
    <source>
        <dbReference type="SAM" id="MobiDB-lite"/>
    </source>
</evidence>
<dbReference type="Proteomes" id="UP000030686">
    <property type="component" value="Unassembled WGS sequence"/>
</dbReference>
<dbReference type="Pfam" id="PF20231">
    <property type="entry name" value="DUF6589"/>
    <property type="match status" value="1"/>
</dbReference>
<dbReference type="InterPro" id="IPR046496">
    <property type="entry name" value="DUF6589"/>
</dbReference>
<evidence type="ECO:0000259" key="2">
    <source>
        <dbReference type="Pfam" id="PF20231"/>
    </source>
</evidence>
<organism evidence="3 4">
    <name type="scientific">Penicillium roqueforti (strain FM164)</name>
    <dbReference type="NCBI Taxonomy" id="1365484"/>
    <lineage>
        <taxon>Eukaryota</taxon>
        <taxon>Fungi</taxon>
        <taxon>Dikarya</taxon>
        <taxon>Ascomycota</taxon>
        <taxon>Pezizomycotina</taxon>
        <taxon>Eurotiomycetes</taxon>
        <taxon>Eurotiomycetidae</taxon>
        <taxon>Eurotiales</taxon>
        <taxon>Aspergillaceae</taxon>
        <taxon>Penicillium</taxon>
    </lineage>
</organism>
<dbReference type="AlphaFoldDB" id="W6PPV7"/>
<dbReference type="OMA" id="DVEYSAH"/>
<proteinExistence type="predicted"/>
<gene>
    <name evidence="3" type="ORF">PROQFM164_S01g000022</name>
</gene>
<feature type="region of interest" description="Disordered" evidence="1">
    <location>
        <begin position="1"/>
        <end position="36"/>
    </location>
</feature>
<reference evidence="3" key="1">
    <citation type="journal article" date="2014" name="Nat. Commun.">
        <title>Multiple recent horizontal transfers of a large genomic region in cheese making fungi.</title>
        <authorList>
            <person name="Cheeseman K."/>
            <person name="Ropars J."/>
            <person name="Renault P."/>
            <person name="Dupont J."/>
            <person name="Gouzy J."/>
            <person name="Branca A."/>
            <person name="Abraham A.L."/>
            <person name="Ceppi M."/>
            <person name="Conseiller E."/>
            <person name="Debuchy R."/>
            <person name="Malagnac F."/>
            <person name="Goarin A."/>
            <person name="Silar P."/>
            <person name="Lacoste S."/>
            <person name="Sallet E."/>
            <person name="Bensimon A."/>
            <person name="Giraud T."/>
            <person name="Brygoo Y."/>
        </authorList>
    </citation>
    <scope>NUCLEOTIDE SEQUENCE [LARGE SCALE GENOMIC DNA]</scope>
    <source>
        <strain evidence="3">FM164</strain>
    </source>
</reference>
<name>W6PPV7_PENRF</name>